<keyword evidence="1" id="KW-0732">Signal</keyword>
<accession>A0ABW5XRX9</accession>
<feature type="signal peptide" evidence="1">
    <location>
        <begin position="1"/>
        <end position="27"/>
    </location>
</feature>
<proteinExistence type="predicted"/>
<evidence type="ECO:0000256" key="1">
    <source>
        <dbReference type="SAM" id="SignalP"/>
    </source>
</evidence>
<organism evidence="2 3">
    <name type="scientific">Mucilaginibacter antarcticus</name>
    <dbReference type="NCBI Taxonomy" id="1855725"/>
    <lineage>
        <taxon>Bacteria</taxon>
        <taxon>Pseudomonadati</taxon>
        <taxon>Bacteroidota</taxon>
        <taxon>Sphingobacteriia</taxon>
        <taxon>Sphingobacteriales</taxon>
        <taxon>Sphingobacteriaceae</taxon>
        <taxon>Mucilaginibacter</taxon>
    </lineage>
</organism>
<gene>
    <name evidence="2" type="ORF">ACFSYC_13385</name>
</gene>
<reference evidence="3" key="1">
    <citation type="journal article" date="2019" name="Int. J. Syst. Evol. Microbiol.">
        <title>The Global Catalogue of Microorganisms (GCM) 10K type strain sequencing project: providing services to taxonomists for standard genome sequencing and annotation.</title>
        <authorList>
            <consortium name="The Broad Institute Genomics Platform"/>
            <consortium name="The Broad Institute Genome Sequencing Center for Infectious Disease"/>
            <person name="Wu L."/>
            <person name="Ma J."/>
        </authorList>
    </citation>
    <scope>NUCLEOTIDE SEQUENCE [LARGE SCALE GENOMIC DNA]</scope>
    <source>
        <strain evidence="3">KCTC 52232</strain>
    </source>
</reference>
<comment type="caution">
    <text evidence="2">The sequence shown here is derived from an EMBL/GenBank/DDBJ whole genome shotgun (WGS) entry which is preliminary data.</text>
</comment>
<dbReference type="Proteomes" id="UP001597601">
    <property type="component" value="Unassembled WGS sequence"/>
</dbReference>
<dbReference type="InterPro" id="IPR029062">
    <property type="entry name" value="Class_I_gatase-like"/>
</dbReference>
<dbReference type="EMBL" id="JBHUON010000016">
    <property type="protein sequence ID" value="MFD2865686.1"/>
    <property type="molecule type" value="Genomic_DNA"/>
</dbReference>
<keyword evidence="3" id="KW-1185">Reference proteome</keyword>
<evidence type="ECO:0000313" key="2">
    <source>
        <dbReference type="EMBL" id="MFD2865686.1"/>
    </source>
</evidence>
<evidence type="ECO:0008006" key="4">
    <source>
        <dbReference type="Google" id="ProtNLM"/>
    </source>
</evidence>
<name>A0ABW5XRX9_9SPHI</name>
<dbReference type="RefSeq" id="WP_377128466.1">
    <property type="nucleotide sequence ID" value="NZ_JBHUON010000016.1"/>
</dbReference>
<evidence type="ECO:0000313" key="3">
    <source>
        <dbReference type="Proteomes" id="UP001597601"/>
    </source>
</evidence>
<feature type="chain" id="PRO_5046755278" description="Beta-galactosidase-like protein" evidence="1">
    <location>
        <begin position="28"/>
        <end position="761"/>
    </location>
</feature>
<dbReference type="Gene3D" id="3.40.50.880">
    <property type="match status" value="1"/>
</dbReference>
<protein>
    <recommendedName>
        <fullName evidence="4">Beta-galactosidase-like protein</fullName>
    </recommendedName>
</protein>
<sequence length="761" mass="86896">MFTLAPKCKTVLAMAGVGLLLNSNISAQTKNPVLVKEKTTFQTGAAWRPTTDSRADVAIVYGHGDGRRETFTQRIKSWTDRGYKAAFMTGMAWGGYHDYFTGKWDGKPHFDEGQKMMNGDTVWHGGNTPYVVPTLNFLKYFKEQVVKKAIDNGIDAIYLEEPEFWNKAGYSEAFKREWKEYYGFDWRPQHESAENTYLSNKLKYYLYYRALKESFTYAKEYGKSKGVNVRCYVPTHSLINYAMWQIVSPEASLASLDCVDGYIVQSWTGTAREPNYYNGIAKERSFETAFLEYCSMKSMTAPTGRKLFFENDPVEDTRRDWSDYKKNYQTTFTAELFFPDIDNYEVMPWPDRIFDGKYFTSRTSNERAGMPRSYSTQMMVMINSLNDIKTSSNRTSGTQGISVMMGNSMMFQRLPTHDDGKAWADPYFSNFYETSGMFNRVPTNNKLMDPQLSNFFGQAMPFLKRGVPVDIVHIENVGYEKALKDTKVLLMSYSNMKPLAEEPHKHLAAWVRNGGVIVYSGRDDDPFQTVQEWWNKDGKKYKAPADDLYEKLGIGTNPKAGTYSVGKGKICIIRRDPKEFVMEADRDGELREKVEALYQQATGQNMLYKNNFYLARGPYEIVSVMDESVSEEPHTIKGNLIDLYDPELPVLNQKKINVGEQGFFYNVDKVPNPQTPQVLATAARVYEEKVTSKSYTFITKSPLNTTNAMRVLLPAQPKKVTVTDAKGIKIAGFKSQWDAASKTSLIGFENNPDGVKVKLEW</sequence>